<keyword evidence="4" id="KW-1185">Reference proteome</keyword>
<dbReference type="AlphaFoldDB" id="A0AA36CAD3"/>
<dbReference type="Pfam" id="PF22928">
    <property type="entry name" value="INTS1_R4"/>
    <property type="match status" value="1"/>
</dbReference>
<protein>
    <recommendedName>
        <fullName evidence="1">Integrator complex subunit 1 R4 domain-containing protein</fullName>
    </recommendedName>
</protein>
<feature type="domain" description="Integrator complex subunit 1 R4" evidence="1">
    <location>
        <begin position="36"/>
        <end position="96"/>
    </location>
</feature>
<comment type="caution">
    <text evidence="2">The sequence shown here is derived from an EMBL/GenBank/DDBJ whole genome shotgun (WGS) entry which is preliminary data.</text>
</comment>
<gene>
    <name evidence="3" type="ORF">MSPICULIGERA_LOCUS14971</name>
    <name evidence="2" type="ORF">MSPICULIGERA_LOCUS4004</name>
</gene>
<reference evidence="2" key="1">
    <citation type="submission" date="2023-06" db="EMBL/GenBank/DDBJ databases">
        <authorList>
            <person name="Delattre M."/>
        </authorList>
    </citation>
    <scope>NUCLEOTIDE SEQUENCE</scope>
    <source>
        <strain evidence="2">AF72</strain>
    </source>
</reference>
<dbReference type="Proteomes" id="UP001177023">
    <property type="component" value="Unassembled WGS sequence"/>
</dbReference>
<feature type="non-terminal residue" evidence="2">
    <location>
        <position position="143"/>
    </location>
</feature>
<dbReference type="EMBL" id="CATQJA010002645">
    <property type="protein sequence ID" value="CAJ0576682.1"/>
    <property type="molecule type" value="Genomic_DNA"/>
</dbReference>
<dbReference type="InterPro" id="IPR053965">
    <property type="entry name" value="INTS1_R4"/>
</dbReference>
<evidence type="ECO:0000313" key="2">
    <source>
        <dbReference type="EMBL" id="CAJ0565362.1"/>
    </source>
</evidence>
<sequence length="143" mass="15895">MSLASRFETYRPSGEFTEPMILAKPQMHYGKYLLPLFANPFVGVRASAFQSAVDMIREDPKAVDQIIGAYVSVLLCQDRLIARHALSFLPQFAEVCPEHSDMLIAAAVGAGTNKYGKDLQSVLPDAMKKVEERRKKNMTCQGN</sequence>
<evidence type="ECO:0000313" key="4">
    <source>
        <dbReference type="Proteomes" id="UP001177023"/>
    </source>
</evidence>
<dbReference type="EMBL" id="CATQJA010001027">
    <property type="protein sequence ID" value="CAJ0565362.1"/>
    <property type="molecule type" value="Genomic_DNA"/>
</dbReference>
<name>A0AA36CAD3_9BILA</name>
<evidence type="ECO:0000313" key="3">
    <source>
        <dbReference type="EMBL" id="CAJ0576682.1"/>
    </source>
</evidence>
<evidence type="ECO:0000259" key="1">
    <source>
        <dbReference type="Pfam" id="PF22928"/>
    </source>
</evidence>
<accession>A0AA36CAD3</accession>
<organism evidence="2 4">
    <name type="scientific">Mesorhabditis spiculigera</name>
    <dbReference type="NCBI Taxonomy" id="96644"/>
    <lineage>
        <taxon>Eukaryota</taxon>
        <taxon>Metazoa</taxon>
        <taxon>Ecdysozoa</taxon>
        <taxon>Nematoda</taxon>
        <taxon>Chromadorea</taxon>
        <taxon>Rhabditida</taxon>
        <taxon>Rhabditina</taxon>
        <taxon>Rhabditomorpha</taxon>
        <taxon>Rhabditoidea</taxon>
        <taxon>Rhabditidae</taxon>
        <taxon>Mesorhabditinae</taxon>
        <taxon>Mesorhabditis</taxon>
    </lineage>
</organism>
<proteinExistence type="predicted"/>